<proteinExistence type="predicted"/>
<evidence type="ECO:0000313" key="1">
    <source>
        <dbReference type="EMBL" id="EOB04670.1"/>
    </source>
</evidence>
<gene>
    <name evidence="1" type="ORF">Anapl_16941</name>
</gene>
<dbReference type="AlphaFoldDB" id="R0LSE9"/>
<reference evidence="2" key="1">
    <citation type="journal article" date="2013" name="Nat. Genet.">
        <title>The duck genome and transcriptome provide insight into an avian influenza virus reservoir species.</title>
        <authorList>
            <person name="Huang Y."/>
            <person name="Li Y."/>
            <person name="Burt D.W."/>
            <person name="Chen H."/>
            <person name="Zhang Y."/>
            <person name="Qian W."/>
            <person name="Kim H."/>
            <person name="Gan S."/>
            <person name="Zhao Y."/>
            <person name="Li J."/>
            <person name="Yi K."/>
            <person name="Feng H."/>
            <person name="Zhu P."/>
            <person name="Li B."/>
            <person name="Liu Q."/>
            <person name="Fairley S."/>
            <person name="Magor K.E."/>
            <person name="Du Z."/>
            <person name="Hu X."/>
            <person name="Goodman L."/>
            <person name="Tafer H."/>
            <person name="Vignal A."/>
            <person name="Lee T."/>
            <person name="Kim K.W."/>
            <person name="Sheng Z."/>
            <person name="An Y."/>
            <person name="Searle S."/>
            <person name="Herrero J."/>
            <person name="Groenen M.A."/>
            <person name="Crooijmans R.P."/>
            <person name="Faraut T."/>
            <person name="Cai Q."/>
            <person name="Webster R.G."/>
            <person name="Aldridge J.R."/>
            <person name="Warren W.C."/>
            <person name="Bartschat S."/>
            <person name="Kehr S."/>
            <person name="Marz M."/>
            <person name="Stadler P.F."/>
            <person name="Smith J."/>
            <person name="Kraus R.H."/>
            <person name="Zhao Y."/>
            <person name="Ren L."/>
            <person name="Fei J."/>
            <person name="Morisson M."/>
            <person name="Kaiser P."/>
            <person name="Griffin D.K."/>
            <person name="Rao M."/>
            <person name="Pitel F."/>
            <person name="Wang J."/>
            <person name="Li N."/>
        </authorList>
    </citation>
    <scope>NUCLEOTIDE SEQUENCE [LARGE SCALE GENOMIC DNA]</scope>
</reference>
<keyword evidence="2" id="KW-1185">Reference proteome</keyword>
<accession>R0LSE9</accession>
<dbReference type="Proteomes" id="UP000296049">
    <property type="component" value="Unassembled WGS sequence"/>
</dbReference>
<dbReference type="EMBL" id="KB742767">
    <property type="protein sequence ID" value="EOB04670.1"/>
    <property type="molecule type" value="Genomic_DNA"/>
</dbReference>
<name>R0LSE9_ANAPL</name>
<evidence type="ECO:0000313" key="2">
    <source>
        <dbReference type="Proteomes" id="UP000296049"/>
    </source>
</evidence>
<organism evidence="1 2">
    <name type="scientific">Anas platyrhynchos</name>
    <name type="common">Mallard</name>
    <name type="synonym">Anas boschas</name>
    <dbReference type="NCBI Taxonomy" id="8839"/>
    <lineage>
        <taxon>Eukaryota</taxon>
        <taxon>Metazoa</taxon>
        <taxon>Chordata</taxon>
        <taxon>Craniata</taxon>
        <taxon>Vertebrata</taxon>
        <taxon>Euteleostomi</taxon>
        <taxon>Archelosauria</taxon>
        <taxon>Archosauria</taxon>
        <taxon>Dinosauria</taxon>
        <taxon>Saurischia</taxon>
        <taxon>Theropoda</taxon>
        <taxon>Coelurosauria</taxon>
        <taxon>Aves</taxon>
        <taxon>Neognathae</taxon>
        <taxon>Galloanserae</taxon>
        <taxon>Anseriformes</taxon>
        <taxon>Anatidae</taxon>
        <taxon>Anatinae</taxon>
        <taxon>Anas</taxon>
    </lineage>
</organism>
<protein>
    <submittedName>
        <fullName evidence="1">Uncharacterized protein</fullName>
    </submittedName>
</protein>
<sequence length="155" mass="17936">MWIESTEDQVSTMWLWVEKVWPRCVNRLAVKGVERSSNPAEDKAPCSLEEVQHFGSWQAGRKEIIWTEEEGAKKLKWEVKQEDMQTNEGSRVENGHWKCKEEGHPAKNPVLVAGRSDLTSCCRVSMQSVYVGILQQNLQWQNIDSERAEIIKENH</sequence>